<dbReference type="Proteomes" id="UP001470230">
    <property type="component" value="Unassembled WGS sequence"/>
</dbReference>
<feature type="compositionally biased region" description="Polar residues" evidence="2">
    <location>
        <begin position="351"/>
        <end position="363"/>
    </location>
</feature>
<dbReference type="PROSITE" id="PS50096">
    <property type="entry name" value="IQ"/>
    <property type="match status" value="1"/>
</dbReference>
<organism evidence="3 4">
    <name type="scientific">Tritrichomonas musculus</name>
    <dbReference type="NCBI Taxonomy" id="1915356"/>
    <lineage>
        <taxon>Eukaryota</taxon>
        <taxon>Metamonada</taxon>
        <taxon>Parabasalia</taxon>
        <taxon>Tritrichomonadida</taxon>
        <taxon>Tritrichomonadidae</taxon>
        <taxon>Tritrichomonas</taxon>
    </lineage>
</organism>
<evidence type="ECO:0000256" key="1">
    <source>
        <dbReference type="SAM" id="Coils"/>
    </source>
</evidence>
<reference evidence="3 4" key="1">
    <citation type="submission" date="2024-04" db="EMBL/GenBank/DDBJ databases">
        <title>Tritrichomonas musculus Genome.</title>
        <authorList>
            <person name="Alves-Ferreira E."/>
            <person name="Grigg M."/>
            <person name="Lorenzi H."/>
            <person name="Galac M."/>
        </authorList>
    </citation>
    <scope>NUCLEOTIDE SEQUENCE [LARGE SCALE GENOMIC DNA]</scope>
    <source>
        <strain evidence="3 4">EAF2021</strain>
    </source>
</reference>
<accession>A0ABR2KGQ9</accession>
<proteinExistence type="predicted"/>
<sequence>MTMKATLPPIPNSVNSNSRDLGSFDPFAFRKQFSKGYQYTAYKEIANLSSSIESLQKENEMMRSELYDLVTTQDSPYFQMKRSILEFEARITEREKEAASVKKYYNGSSVSSTPTFVEVDIHKDKQASFDLVATSLLVCNEQRNFFKANDLRRQNEELLALIEHQQEALKMAQSRLHLYWQCQHQHSTQLMLDSLRRGISPPEIADAAPNQKTEQKMKIRILSDELKRLVAQRKELAESGAFQNRIKIQAKQKRNEKAVKIQKVIRGFLARLHSPLPRKSKPAMQEENQQFAVHEPPQGSSRPPRNNKMPEKADTNESHNDIPQNEENNNNNPTTSESIEETNNNNYNDNAVDNIQSNETPVVNEQDAGNADNNDNACDNIQSNETPVVDEQSAENADNNDNEVTNNDNNESNENAVVTNDDNNNGEKQADSVENQESSNN</sequence>
<dbReference type="EMBL" id="JAPFFF010000005">
    <property type="protein sequence ID" value="KAK8889926.1"/>
    <property type="molecule type" value="Genomic_DNA"/>
</dbReference>
<keyword evidence="4" id="KW-1185">Reference proteome</keyword>
<evidence type="ECO:0000313" key="4">
    <source>
        <dbReference type="Proteomes" id="UP001470230"/>
    </source>
</evidence>
<feature type="compositionally biased region" description="Low complexity" evidence="2">
    <location>
        <begin position="394"/>
        <end position="418"/>
    </location>
</feature>
<evidence type="ECO:0000256" key="2">
    <source>
        <dbReference type="SAM" id="MobiDB-lite"/>
    </source>
</evidence>
<dbReference type="Pfam" id="PF00612">
    <property type="entry name" value="IQ"/>
    <property type="match status" value="1"/>
</dbReference>
<gene>
    <name evidence="3" type="ORF">M9Y10_034681</name>
</gene>
<name>A0ABR2KGQ9_9EUKA</name>
<feature type="compositionally biased region" description="Basic and acidic residues" evidence="2">
    <location>
        <begin position="308"/>
        <end position="320"/>
    </location>
</feature>
<comment type="caution">
    <text evidence="3">The sequence shown here is derived from an EMBL/GenBank/DDBJ whole genome shotgun (WGS) entry which is preliminary data.</text>
</comment>
<evidence type="ECO:0000313" key="3">
    <source>
        <dbReference type="EMBL" id="KAK8889926.1"/>
    </source>
</evidence>
<feature type="coiled-coil region" evidence="1">
    <location>
        <begin position="148"/>
        <end position="175"/>
    </location>
</feature>
<keyword evidence="1" id="KW-0175">Coiled coil</keyword>
<protein>
    <submittedName>
        <fullName evidence="3">Uncharacterized protein</fullName>
    </submittedName>
</protein>
<feature type="compositionally biased region" description="Polar residues" evidence="2">
    <location>
        <begin position="420"/>
        <end position="441"/>
    </location>
</feature>
<feature type="coiled-coil region" evidence="1">
    <location>
        <begin position="212"/>
        <end position="239"/>
    </location>
</feature>
<feature type="region of interest" description="Disordered" evidence="2">
    <location>
        <begin position="273"/>
        <end position="441"/>
    </location>
</feature>
<feature type="compositionally biased region" description="Low complexity" evidence="2">
    <location>
        <begin position="367"/>
        <end position="380"/>
    </location>
</feature>
<feature type="compositionally biased region" description="Low complexity" evidence="2">
    <location>
        <begin position="321"/>
        <end position="350"/>
    </location>
</feature>
<dbReference type="InterPro" id="IPR000048">
    <property type="entry name" value="IQ_motif_EF-hand-BS"/>
</dbReference>